<comment type="caution">
    <text evidence="2">The sequence shown here is derived from an EMBL/GenBank/DDBJ whole genome shotgun (WGS) entry which is preliminary data.</text>
</comment>
<sequence>MGTMVMTSIKQTRQGQRATVKKEHFLSMKSSSSSSRRDGLSAMGRAHLGGGAVEDGLAIVAEKKKKKYKDKFHRSERQSKTGCVNDGEQRSKRQQIDGCESLDGSPRQNCGYLKKQSHLGLWPVFN</sequence>
<dbReference type="Proteomes" id="UP001642360">
    <property type="component" value="Unassembled WGS sequence"/>
</dbReference>
<gene>
    <name evidence="2" type="ORF">ILEXP_LOCUS13014</name>
</gene>
<name>A0ABC8RT65_9AQUA</name>
<feature type="compositionally biased region" description="Polar residues" evidence="1">
    <location>
        <begin position="1"/>
        <end position="17"/>
    </location>
</feature>
<dbReference type="EMBL" id="CAUOFW020001469">
    <property type="protein sequence ID" value="CAK9145212.1"/>
    <property type="molecule type" value="Genomic_DNA"/>
</dbReference>
<keyword evidence="3" id="KW-1185">Reference proteome</keyword>
<organism evidence="2 3">
    <name type="scientific">Ilex paraguariensis</name>
    <name type="common">yerba mate</name>
    <dbReference type="NCBI Taxonomy" id="185542"/>
    <lineage>
        <taxon>Eukaryota</taxon>
        <taxon>Viridiplantae</taxon>
        <taxon>Streptophyta</taxon>
        <taxon>Embryophyta</taxon>
        <taxon>Tracheophyta</taxon>
        <taxon>Spermatophyta</taxon>
        <taxon>Magnoliopsida</taxon>
        <taxon>eudicotyledons</taxon>
        <taxon>Gunneridae</taxon>
        <taxon>Pentapetalae</taxon>
        <taxon>asterids</taxon>
        <taxon>campanulids</taxon>
        <taxon>Aquifoliales</taxon>
        <taxon>Aquifoliaceae</taxon>
        <taxon>Ilex</taxon>
    </lineage>
</organism>
<evidence type="ECO:0000313" key="3">
    <source>
        <dbReference type="Proteomes" id="UP001642360"/>
    </source>
</evidence>
<dbReference type="AlphaFoldDB" id="A0ABC8RT65"/>
<proteinExistence type="predicted"/>
<reference evidence="2 3" key="1">
    <citation type="submission" date="2024-02" db="EMBL/GenBank/DDBJ databases">
        <authorList>
            <person name="Vignale AGUSTIN F."/>
            <person name="Sosa J E."/>
            <person name="Modenutti C."/>
        </authorList>
    </citation>
    <scope>NUCLEOTIDE SEQUENCE [LARGE SCALE GENOMIC DNA]</scope>
</reference>
<protein>
    <submittedName>
        <fullName evidence="2">Uncharacterized protein</fullName>
    </submittedName>
</protein>
<feature type="region of interest" description="Disordered" evidence="1">
    <location>
        <begin position="69"/>
        <end position="107"/>
    </location>
</feature>
<feature type="region of interest" description="Disordered" evidence="1">
    <location>
        <begin position="1"/>
        <end position="47"/>
    </location>
</feature>
<accession>A0ABC8RT65</accession>
<evidence type="ECO:0000313" key="2">
    <source>
        <dbReference type="EMBL" id="CAK9145212.1"/>
    </source>
</evidence>
<evidence type="ECO:0000256" key="1">
    <source>
        <dbReference type="SAM" id="MobiDB-lite"/>
    </source>
</evidence>